<evidence type="ECO:0000313" key="1">
    <source>
        <dbReference type="EMBL" id="VDK40052.1"/>
    </source>
</evidence>
<gene>
    <name evidence="1" type="ORF">GPUH_LOCUS3571</name>
</gene>
<proteinExistence type="predicted"/>
<protein>
    <submittedName>
        <fullName evidence="3">IgGFc_binding domain-containing protein</fullName>
    </submittedName>
</protein>
<accession>A0A183D4D0</accession>
<dbReference type="EMBL" id="UYRT01006203">
    <property type="protein sequence ID" value="VDK40052.1"/>
    <property type="molecule type" value="Genomic_DNA"/>
</dbReference>
<dbReference type="AlphaFoldDB" id="A0A183D4D0"/>
<reference evidence="3" key="1">
    <citation type="submission" date="2016-06" db="UniProtKB">
        <authorList>
            <consortium name="WormBaseParasite"/>
        </authorList>
    </citation>
    <scope>IDENTIFICATION</scope>
</reference>
<dbReference type="OrthoDB" id="5868818at2759"/>
<name>A0A183D4D0_9BILA</name>
<dbReference type="WBParaSite" id="GPUH_0000357701-mRNA-1">
    <property type="protein sequence ID" value="GPUH_0000357701-mRNA-1"/>
    <property type="gene ID" value="GPUH_0000357701"/>
</dbReference>
<evidence type="ECO:0000313" key="3">
    <source>
        <dbReference type="WBParaSite" id="GPUH_0000357701-mRNA-1"/>
    </source>
</evidence>
<dbReference type="Proteomes" id="UP000271098">
    <property type="component" value="Unassembled WGS sequence"/>
</dbReference>
<reference evidence="1 2" key="2">
    <citation type="submission" date="2018-11" db="EMBL/GenBank/DDBJ databases">
        <authorList>
            <consortium name="Pathogen Informatics"/>
        </authorList>
    </citation>
    <scope>NUCLEOTIDE SEQUENCE [LARGE SCALE GENOMIC DNA]</scope>
</reference>
<keyword evidence="2" id="KW-1185">Reference proteome</keyword>
<organism evidence="3">
    <name type="scientific">Gongylonema pulchrum</name>
    <dbReference type="NCBI Taxonomy" id="637853"/>
    <lineage>
        <taxon>Eukaryota</taxon>
        <taxon>Metazoa</taxon>
        <taxon>Ecdysozoa</taxon>
        <taxon>Nematoda</taxon>
        <taxon>Chromadorea</taxon>
        <taxon>Rhabditida</taxon>
        <taxon>Spirurina</taxon>
        <taxon>Spiruromorpha</taxon>
        <taxon>Spiruroidea</taxon>
        <taxon>Gongylonematidae</taxon>
        <taxon>Gongylonema</taxon>
    </lineage>
</organism>
<sequence length="205" mass="22049">MTHNFNSCFSQIFGDQDATISTKLDEYDPISNWAPIPYTAGAAYYATATLEADFHTVSSSGRYIVVISGSNNGSAYSFVPAYNSAEINASSIGKEFVLIFPHNSDGNSSRLPEISVDLINPNSINVTVQILERRSSTPIAQNVKVPPHSVVKYQFDASTYTKLCAGKDSFVRCPDTSIAIQSSDPISVVAHNYLSGVAGDSYTGL</sequence>
<evidence type="ECO:0000313" key="2">
    <source>
        <dbReference type="Proteomes" id="UP000271098"/>
    </source>
</evidence>